<dbReference type="Pfam" id="PF00345">
    <property type="entry name" value="PapD_N"/>
    <property type="match status" value="1"/>
</dbReference>
<evidence type="ECO:0000256" key="7">
    <source>
        <dbReference type="SAM" id="SignalP"/>
    </source>
</evidence>
<dbReference type="EMBL" id="JAHVXZ010000006">
    <property type="protein sequence ID" value="MBW1258074.1"/>
    <property type="molecule type" value="Genomic_DNA"/>
</dbReference>
<dbReference type="SUPFAM" id="SSF49354">
    <property type="entry name" value="PapD-like"/>
    <property type="match status" value="1"/>
</dbReference>
<evidence type="ECO:0000256" key="5">
    <source>
        <dbReference type="ARBA" id="ARBA00023186"/>
    </source>
</evidence>
<comment type="similarity">
    <text evidence="2 6">Belongs to the periplasmic pilus chaperone family.</text>
</comment>
<evidence type="ECO:0000259" key="8">
    <source>
        <dbReference type="Pfam" id="PF00345"/>
    </source>
</evidence>
<dbReference type="RefSeq" id="WP_096011944.1">
    <property type="nucleotide sequence ID" value="NZ_CP193910.1"/>
</dbReference>
<evidence type="ECO:0000256" key="6">
    <source>
        <dbReference type="RuleBase" id="RU003918"/>
    </source>
</evidence>
<dbReference type="SUPFAM" id="SSF49584">
    <property type="entry name" value="Periplasmic chaperone C-domain"/>
    <property type="match status" value="1"/>
</dbReference>
<evidence type="ECO:0000256" key="1">
    <source>
        <dbReference type="ARBA" id="ARBA00004418"/>
    </source>
</evidence>
<keyword evidence="4" id="KW-0574">Periplasm</keyword>
<feature type="domain" description="Pili assembly chaperone N-terminal" evidence="8">
    <location>
        <begin position="25"/>
        <end position="142"/>
    </location>
</feature>
<evidence type="ECO:0000313" key="11">
    <source>
        <dbReference type="Proteomes" id="UP001197236"/>
    </source>
</evidence>
<keyword evidence="3 7" id="KW-0732">Signal</keyword>
<protein>
    <submittedName>
        <fullName evidence="10">Fimbria/pilus periplasmic chaperone</fullName>
    </submittedName>
</protein>
<dbReference type="InterPro" id="IPR036316">
    <property type="entry name" value="Pili_assmbl_chap_C_dom_sf"/>
</dbReference>
<keyword evidence="11" id="KW-1185">Reference proteome</keyword>
<dbReference type="Pfam" id="PF02753">
    <property type="entry name" value="PapD_C"/>
    <property type="match status" value="1"/>
</dbReference>
<dbReference type="Proteomes" id="UP001197236">
    <property type="component" value="Unassembled WGS sequence"/>
</dbReference>
<dbReference type="InterPro" id="IPR018046">
    <property type="entry name" value="Pili_assmbl_chaperone_CS"/>
</dbReference>
<name>A0ABS6VFH7_9GAMM</name>
<dbReference type="PROSITE" id="PS51257">
    <property type="entry name" value="PROKAR_LIPOPROTEIN"/>
    <property type="match status" value="1"/>
</dbReference>
<dbReference type="InterPro" id="IPR016148">
    <property type="entry name" value="Pili_assmbl_chaperone_C"/>
</dbReference>
<feature type="signal peptide" evidence="7">
    <location>
        <begin position="1"/>
        <end position="23"/>
    </location>
</feature>
<sequence>MKNALLITIVLSAMSGCLHTAQAALTVDRSRLIFNEDEKSISVNVTNRNTKDPYLAQGWIEDSNEKKITGLMMVLPPVQRVEAGAKTLVRIQGLPDIKTLPKDRESVFYFNLREIPPKSDKANTLVLAMQTRLKIFYRPASLKVAPALDAVPGVKDLTLTKKMDNYIINNPSPYYFSFVEGRISTKSEGIESFEPVMVEPKSSMKLPVSASKLGTSPVLMFVNDYGSQRLIPFSCVGNECKAGDVVVPNTVRINKNNKSQKNQEVQLNENPVY</sequence>
<comment type="caution">
    <text evidence="10">The sequence shown here is derived from an EMBL/GenBank/DDBJ whole genome shotgun (WGS) entry which is preliminary data.</text>
</comment>
<organism evidence="10 11">
    <name type="scientific">Pantoea allii</name>
    <dbReference type="NCBI Taxonomy" id="574096"/>
    <lineage>
        <taxon>Bacteria</taxon>
        <taxon>Pseudomonadati</taxon>
        <taxon>Pseudomonadota</taxon>
        <taxon>Gammaproteobacteria</taxon>
        <taxon>Enterobacterales</taxon>
        <taxon>Erwiniaceae</taxon>
        <taxon>Pantoea</taxon>
    </lineage>
</organism>
<proteinExistence type="inferred from homology"/>
<feature type="chain" id="PRO_5046937814" evidence="7">
    <location>
        <begin position="24"/>
        <end position="273"/>
    </location>
</feature>
<evidence type="ECO:0000256" key="3">
    <source>
        <dbReference type="ARBA" id="ARBA00022729"/>
    </source>
</evidence>
<dbReference type="InterPro" id="IPR001829">
    <property type="entry name" value="Pili_assmbl_chaperone_bac"/>
</dbReference>
<dbReference type="InterPro" id="IPR016147">
    <property type="entry name" value="Pili_assmbl_chaperone_N"/>
</dbReference>
<gene>
    <name evidence="10" type="ORF">KYI95_12885</name>
</gene>
<dbReference type="InterPro" id="IPR050643">
    <property type="entry name" value="Periplasmic_pilus_chap"/>
</dbReference>
<dbReference type="PROSITE" id="PS00635">
    <property type="entry name" value="PILI_CHAPERONE"/>
    <property type="match status" value="1"/>
</dbReference>
<dbReference type="InterPro" id="IPR008962">
    <property type="entry name" value="PapD-like_sf"/>
</dbReference>
<dbReference type="PANTHER" id="PTHR30251:SF6">
    <property type="entry name" value="FIMBRIAL CHAPERONE YFCS-RELATED"/>
    <property type="match status" value="1"/>
</dbReference>
<dbReference type="PANTHER" id="PTHR30251">
    <property type="entry name" value="PILUS ASSEMBLY CHAPERONE"/>
    <property type="match status" value="1"/>
</dbReference>
<evidence type="ECO:0000256" key="4">
    <source>
        <dbReference type="ARBA" id="ARBA00022764"/>
    </source>
</evidence>
<evidence type="ECO:0000259" key="9">
    <source>
        <dbReference type="Pfam" id="PF02753"/>
    </source>
</evidence>
<dbReference type="InterPro" id="IPR013783">
    <property type="entry name" value="Ig-like_fold"/>
</dbReference>
<reference evidence="10 11" key="1">
    <citation type="submission" date="2021-07" db="EMBL/GenBank/DDBJ databases">
        <title>A novel phosphonate cluster across the Pantoea species complex is important for pathogenicity in onion.</title>
        <authorList>
            <person name="Zhao M."/>
            <person name="Stice S."/>
            <person name="Shin G.Y."/>
            <person name="Coutinho T."/>
            <person name="Gitaitis R."/>
            <person name="Kvitko B."/>
            <person name="Dutta B."/>
        </authorList>
    </citation>
    <scope>NUCLEOTIDE SEQUENCE [LARGE SCALE GENOMIC DNA]</scope>
    <source>
        <strain evidence="10 11">BD 382</strain>
    </source>
</reference>
<comment type="subcellular location">
    <subcellularLocation>
        <location evidence="1 6">Periplasm</location>
    </subcellularLocation>
</comment>
<evidence type="ECO:0000256" key="2">
    <source>
        <dbReference type="ARBA" id="ARBA00007399"/>
    </source>
</evidence>
<dbReference type="PRINTS" id="PR00969">
    <property type="entry name" value="CHAPERONPILI"/>
</dbReference>
<evidence type="ECO:0000313" key="10">
    <source>
        <dbReference type="EMBL" id="MBW1258074.1"/>
    </source>
</evidence>
<keyword evidence="5 6" id="KW-0143">Chaperone</keyword>
<feature type="domain" description="Pili assembly chaperone C-terminal" evidence="9">
    <location>
        <begin position="168"/>
        <end position="228"/>
    </location>
</feature>
<accession>A0ABS6VFH7</accession>
<dbReference type="Gene3D" id="2.60.40.10">
    <property type="entry name" value="Immunoglobulins"/>
    <property type="match status" value="2"/>
</dbReference>